<evidence type="ECO:0000313" key="2">
    <source>
        <dbReference type="EMBL" id="BAS83900.1"/>
    </source>
</evidence>
<proteinExistence type="predicted"/>
<dbReference type="EMBL" id="AP014959">
    <property type="protein sequence ID" value="BAS83900.1"/>
    <property type="molecule type" value="Genomic_DNA"/>
</dbReference>
<dbReference type="AlphaFoldDB" id="A0A0P0VWT4"/>
<name>A0A0P0VWT4_ORYSJ</name>
<sequence>MRRSSWAEQKIRATRRNAMHRRRRGGRCGPRQIKDSLASNETRRRCQRPRHTRQQVKGGFGRVNAGGLDSARESET</sequence>
<feature type="region of interest" description="Disordered" evidence="1">
    <location>
        <begin position="1"/>
        <end position="76"/>
    </location>
</feature>
<feature type="compositionally biased region" description="Basic residues" evidence="1">
    <location>
        <begin position="12"/>
        <end position="26"/>
    </location>
</feature>
<reference evidence="3" key="1">
    <citation type="journal article" date="2005" name="Nature">
        <title>The map-based sequence of the rice genome.</title>
        <authorList>
            <consortium name="International rice genome sequencing project (IRGSP)"/>
            <person name="Matsumoto T."/>
            <person name="Wu J."/>
            <person name="Kanamori H."/>
            <person name="Katayose Y."/>
            <person name="Fujisawa M."/>
            <person name="Namiki N."/>
            <person name="Mizuno H."/>
            <person name="Yamamoto K."/>
            <person name="Antonio B.A."/>
            <person name="Baba T."/>
            <person name="Sakata K."/>
            <person name="Nagamura Y."/>
            <person name="Aoki H."/>
            <person name="Arikawa K."/>
            <person name="Arita K."/>
            <person name="Bito T."/>
            <person name="Chiden Y."/>
            <person name="Fujitsuka N."/>
            <person name="Fukunaka R."/>
            <person name="Hamada M."/>
            <person name="Harada C."/>
            <person name="Hayashi A."/>
            <person name="Hijishita S."/>
            <person name="Honda M."/>
            <person name="Hosokawa S."/>
            <person name="Ichikawa Y."/>
            <person name="Idonuma A."/>
            <person name="Iijima M."/>
            <person name="Ikeda M."/>
            <person name="Ikeno M."/>
            <person name="Ito K."/>
            <person name="Ito S."/>
            <person name="Ito T."/>
            <person name="Ito Y."/>
            <person name="Ito Y."/>
            <person name="Iwabuchi A."/>
            <person name="Kamiya K."/>
            <person name="Karasawa W."/>
            <person name="Kurita K."/>
            <person name="Katagiri S."/>
            <person name="Kikuta A."/>
            <person name="Kobayashi H."/>
            <person name="Kobayashi N."/>
            <person name="Machita K."/>
            <person name="Maehara T."/>
            <person name="Masukawa M."/>
            <person name="Mizubayashi T."/>
            <person name="Mukai Y."/>
            <person name="Nagasaki H."/>
            <person name="Nagata Y."/>
            <person name="Naito S."/>
            <person name="Nakashima M."/>
            <person name="Nakama Y."/>
            <person name="Nakamichi Y."/>
            <person name="Nakamura M."/>
            <person name="Meguro A."/>
            <person name="Negishi M."/>
            <person name="Ohta I."/>
            <person name="Ohta T."/>
            <person name="Okamoto M."/>
            <person name="Ono N."/>
            <person name="Saji S."/>
            <person name="Sakaguchi M."/>
            <person name="Sakai K."/>
            <person name="Shibata M."/>
            <person name="Shimokawa T."/>
            <person name="Song J."/>
            <person name="Takazaki Y."/>
            <person name="Terasawa K."/>
            <person name="Tsugane M."/>
            <person name="Tsuji K."/>
            <person name="Ueda S."/>
            <person name="Waki K."/>
            <person name="Yamagata H."/>
            <person name="Yamamoto M."/>
            <person name="Yamamoto S."/>
            <person name="Yamane H."/>
            <person name="Yoshiki S."/>
            <person name="Yoshihara R."/>
            <person name="Yukawa K."/>
            <person name="Zhong H."/>
            <person name="Yano M."/>
            <person name="Yuan Q."/>
            <person name="Ouyang S."/>
            <person name="Liu J."/>
            <person name="Jones K.M."/>
            <person name="Gansberger K."/>
            <person name="Moffat K."/>
            <person name="Hill J."/>
            <person name="Bera J."/>
            <person name="Fadrosh D."/>
            <person name="Jin S."/>
            <person name="Johri S."/>
            <person name="Kim M."/>
            <person name="Overton L."/>
            <person name="Reardon M."/>
            <person name="Tsitrin T."/>
            <person name="Vuong H."/>
            <person name="Weaver B."/>
            <person name="Ciecko A."/>
            <person name="Tallon L."/>
            <person name="Jackson J."/>
            <person name="Pai G."/>
            <person name="Aken S.V."/>
            <person name="Utterback T."/>
            <person name="Reidmuller S."/>
            <person name="Feldblyum T."/>
            <person name="Hsiao J."/>
            <person name="Zismann V."/>
            <person name="Iobst S."/>
            <person name="de Vazeille A.R."/>
            <person name="Buell C.R."/>
            <person name="Ying K."/>
            <person name="Li Y."/>
            <person name="Lu T."/>
            <person name="Huang Y."/>
            <person name="Zhao Q."/>
            <person name="Feng Q."/>
            <person name="Zhang L."/>
            <person name="Zhu J."/>
            <person name="Weng Q."/>
            <person name="Mu J."/>
            <person name="Lu Y."/>
            <person name="Fan D."/>
            <person name="Liu Y."/>
            <person name="Guan J."/>
            <person name="Zhang Y."/>
            <person name="Yu S."/>
            <person name="Liu X."/>
            <person name="Zhang Y."/>
            <person name="Hong G."/>
            <person name="Han B."/>
            <person name="Choisne N."/>
            <person name="Demange N."/>
            <person name="Orjeda G."/>
            <person name="Samain S."/>
            <person name="Cattolico L."/>
            <person name="Pelletier E."/>
            <person name="Couloux A."/>
            <person name="Segurens B."/>
            <person name="Wincker P."/>
            <person name="D'Hont A."/>
            <person name="Scarpelli C."/>
            <person name="Weissenbach J."/>
            <person name="Salanoubat M."/>
            <person name="Quetier F."/>
            <person name="Yu Y."/>
            <person name="Kim H.R."/>
            <person name="Rambo T."/>
            <person name="Currie J."/>
            <person name="Collura K."/>
            <person name="Luo M."/>
            <person name="Yang T."/>
            <person name="Ammiraju J.S.S."/>
            <person name="Engler F."/>
            <person name="Soderlund C."/>
            <person name="Wing R.A."/>
            <person name="Palmer L.E."/>
            <person name="de la Bastide M."/>
            <person name="Spiegel L."/>
            <person name="Nascimento L."/>
            <person name="Zutavern T."/>
            <person name="O'Shaughnessy A."/>
            <person name="Dike S."/>
            <person name="Dedhia N."/>
            <person name="Preston R."/>
            <person name="Balija V."/>
            <person name="McCombie W.R."/>
            <person name="Chow T."/>
            <person name="Chen H."/>
            <person name="Chung M."/>
            <person name="Chen C."/>
            <person name="Shaw J."/>
            <person name="Wu H."/>
            <person name="Hsiao K."/>
            <person name="Chao Y."/>
            <person name="Chu M."/>
            <person name="Cheng C."/>
            <person name="Hour A."/>
            <person name="Lee P."/>
            <person name="Lin S."/>
            <person name="Lin Y."/>
            <person name="Liou J."/>
            <person name="Liu S."/>
            <person name="Hsing Y."/>
            <person name="Raghuvanshi S."/>
            <person name="Mohanty A."/>
            <person name="Bharti A.K."/>
            <person name="Gaur A."/>
            <person name="Gupta V."/>
            <person name="Kumar D."/>
            <person name="Ravi V."/>
            <person name="Vij S."/>
            <person name="Kapur A."/>
            <person name="Khurana P."/>
            <person name="Khurana P."/>
            <person name="Khurana J.P."/>
            <person name="Tyagi A.K."/>
            <person name="Gaikwad K."/>
            <person name="Singh A."/>
            <person name="Dalal V."/>
            <person name="Srivastava S."/>
            <person name="Dixit A."/>
            <person name="Pal A.K."/>
            <person name="Ghazi I.A."/>
            <person name="Yadav M."/>
            <person name="Pandit A."/>
            <person name="Bhargava A."/>
            <person name="Sureshbabu K."/>
            <person name="Batra K."/>
            <person name="Sharma T.R."/>
            <person name="Mohapatra T."/>
            <person name="Singh N.K."/>
            <person name="Messing J."/>
            <person name="Nelson A.B."/>
            <person name="Fuks G."/>
            <person name="Kavchok S."/>
            <person name="Keizer G."/>
            <person name="Linton E."/>
            <person name="Llaca V."/>
            <person name="Song R."/>
            <person name="Tanyolac B."/>
            <person name="Young S."/>
            <person name="Ho-Il K."/>
            <person name="Hahn J.H."/>
            <person name="Sangsakoo G."/>
            <person name="Vanavichit A."/>
            <person name="de Mattos Luiz.A.T."/>
            <person name="Zimmer P.D."/>
            <person name="Malone G."/>
            <person name="Dellagostin O."/>
            <person name="de Oliveira A.C."/>
            <person name="Bevan M."/>
            <person name="Bancroft I."/>
            <person name="Minx P."/>
            <person name="Cordum H."/>
            <person name="Wilson R."/>
            <person name="Cheng Z."/>
            <person name="Jin W."/>
            <person name="Jiang J."/>
            <person name="Leong S.A."/>
            <person name="Iwama H."/>
            <person name="Gojobori T."/>
            <person name="Itoh T."/>
            <person name="Niimura Y."/>
            <person name="Fujii Y."/>
            <person name="Habara T."/>
            <person name="Sakai H."/>
            <person name="Sato Y."/>
            <person name="Wilson G."/>
            <person name="Kumar K."/>
            <person name="McCouch S."/>
            <person name="Juretic N."/>
            <person name="Hoen D."/>
            <person name="Wright S."/>
            <person name="Bruskiewich R."/>
            <person name="Bureau T."/>
            <person name="Miyao A."/>
            <person name="Hirochika H."/>
            <person name="Nishikawa T."/>
            <person name="Kadowaki K."/>
            <person name="Sugiura M."/>
            <person name="Burr B."/>
            <person name="Sasaki T."/>
        </authorList>
    </citation>
    <scope>NUCLEOTIDE SEQUENCE [LARGE SCALE GENOMIC DNA]</scope>
    <source>
        <strain evidence="3">cv. Nipponbare</strain>
    </source>
</reference>
<gene>
    <name evidence="2" type="ordered locus">Os03g0315302</name>
    <name evidence="2" type="ORF">OSNPB_030315302</name>
</gene>
<dbReference type="PaxDb" id="39947-A0A0P0VWT4"/>
<evidence type="ECO:0000256" key="1">
    <source>
        <dbReference type="SAM" id="MobiDB-lite"/>
    </source>
</evidence>
<feature type="compositionally biased region" description="Basic residues" evidence="1">
    <location>
        <begin position="45"/>
        <end position="54"/>
    </location>
</feature>
<dbReference type="InParanoid" id="A0A0P0VWT4"/>
<protein>
    <submittedName>
        <fullName evidence="2">Os03g0315302 protein</fullName>
    </submittedName>
</protein>
<reference evidence="2 3" key="2">
    <citation type="journal article" date="2013" name="Plant Cell Physiol.">
        <title>Rice Annotation Project Database (RAP-DB): an integrative and interactive database for rice genomics.</title>
        <authorList>
            <person name="Sakai H."/>
            <person name="Lee S.S."/>
            <person name="Tanaka T."/>
            <person name="Numa H."/>
            <person name="Kim J."/>
            <person name="Kawahara Y."/>
            <person name="Wakimoto H."/>
            <person name="Yang C.C."/>
            <person name="Iwamoto M."/>
            <person name="Abe T."/>
            <person name="Yamada Y."/>
            <person name="Muto A."/>
            <person name="Inokuchi H."/>
            <person name="Ikemura T."/>
            <person name="Matsumoto T."/>
            <person name="Sasaki T."/>
            <person name="Itoh T."/>
        </authorList>
    </citation>
    <scope>NUCLEOTIDE SEQUENCE [LARGE SCALE GENOMIC DNA]</scope>
    <source>
        <strain evidence="3">cv. Nipponbare</strain>
    </source>
</reference>
<evidence type="ECO:0000313" key="3">
    <source>
        <dbReference type="Proteomes" id="UP000059680"/>
    </source>
</evidence>
<organism evidence="2 3">
    <name type="scientific">Oryza sativa subsp. japonica</name>
    <name type="common">Rice</name>
    <dbReference type="NCBI Taxonomy" id="39947"/>
    <lineage>
        <taxon>Eukaryota</taxon>
        <taxon>Viridiplantae</taxon>
        <taxon>Streptophyta</taxon>
        <taxon>Embryophyta</taxon>
        <taxon>Tracheophyta</taxon>
        <taxon>Spermatophyta</taxon>
        <taxon>Magnoliopsida</taxon>
        <taxon>Liliopsida</taxon>
        <taxon>Poales</taxon>
        <taxon>Poaceae</taxon>
        <taxon>BOP clade</taxon>
        <taxon>Oryzoideae</taxon>
        <taxon>Oryzeae</taxon>
        <taxon>Oryzinae</taxon>
        <taxon>Oryza</taxon>
        <taxon>Oryza sativa</taxon>
    </lineage>
</organism>
<accession>A0A0P0VWT4</accession>
<dbReference type="Proteomes" id="UP000059680">
    <property type="component" value="Chromosome 3"/>
</dbReference>
<keyword evidence="3" id="KW-1185">Reference proteome</keyword>
<reference evidence="2 3" key="3">
    <citation type="journal article" date="2013" name="Rice">
        <title>Improvement of the Oryza sativa Nipponbare reference genome using next generation sequence and optical map data.</title>
        <authorList>
            <person name="Kawahara Y."/>
            <person name="de la Bastide M."/>
            <person name="Hamilton J.P."/>
            <person name="Kanamori H."/>
            <person name="McCombie W.R."/>
            <person name="Ouyang S."/>
            <person name="Schwartz D.C."/>
            <person name="Tanaka T."/>
            <person name="Wu J."/>
            <person name="Zhou S."/>
            <person name="Childs K.L."/>
            <person name="Davidson R.M."/>
            <person name="Lin H."/>
            <person name="Quesada-Ocampo L."/>
            <person name="Vaillancourt B."/>
            <person name="Sakai H."/>
            <person name="Lee S.S."/>
            <person name="Kim J."/>
            <person name="Numa H."/>
            <person name="Itoh T."/>
            <person name="Buell C.R."/>
            <person name="Matsumoto T."/>
        </authorList>
    </citation>
    <scope>NUCLEOTIDE SEQUENCE [LARGE SCALE GENOMIC DNA]</scope>
    <source>
        <strain evidence="3">cv. Nipponbare</strain>
    </source>
</reference>